<evidence type="ECO:0000313" key="2">
    <source>
        <dbReference type="Proteomes" id="UP000054485"/>
    </source>
</evidence>
<reference evidence="1 2" key="1">
    <citation type="submission" date="2014-04" db="EMBL/GenBank/DDBJ databases">
        <authorList>
            <consortium name="DOE Joint Genome Institute"/>
            <person name="Kuo A."/>
            <person name="Ruytinx J."/>
            <person name="Rineau F."/>
            <person name="Colpaert J."/>
            <person name="Kohler A."/>
            <person name="Nagy L.G."/>
            <person name="Floudas D."/>
            <person name="Copeland A."/>
            <person name="Barry K.W."/>
            <person name="Cichocki N."/>
            <person name="Veneault-Fourrey C."/>
            <person name="LaButti K."/>
            <person name="Lindquist E.A."/>
            <person name="Lipzen A."/>
            <person name="Lundell T."/>
            <person name="Morin E."/>
            <person name="Murat C."/>
            <person name="Sun H."/>
            <person name="Tunlid A."/>
            <person name="Henrissat B."/>
            <person name="Grigoriev I.V."/>
            <person name="Hibbett D.S."/>
            <person name="Martin F."/>
            <person name="Nordberg H.P."/>
            <person name="Cantor M.N."/>
            <person name="Hua S.X."/>
        </authorList>
    </citation>
    <scope>NUCLEOTIDE SEQUENCE [LARGE SCALE GENOMIC DNA]</scope>
    <source>
        <strain evidence="1 2">UH-Slu-Lm8-n1</strain>
    </source>
</reference>
<dbReference type="HOGENOM" id="CLU_061100_0_0_1"/>
<reference evidence="2" key="2">
    <citation type="submission" date="2015-01" db="EMBL/GenBank/DDBJ databases">
        <title>Evolutionary Origins and Diversification of the Mycorrhizal Mutualists.</title>
        <authorList>
            <consortium name="DOE Joint Genome Institute"/>
            <consortium name="Mycorrhizal Genomics Consortium"/>
            <person name="Kohler A."/>
            <person name="Kuo A."/>
            <person name="Nagy L.G."/>
            <person name="Floudas D."/>
            <person name="Copeland A."/>
            <person name="Barry K.W."/>
            <person name="Cichocki N."/>
            <person name="Veneault-Fourrey C."/>
            <person name="LaButti K."/>
            <person name="Lindquist E.A."/>
            <person name="Lipzen A."/>
            <person name="Lundell T."/>
            <person name="Morin E."/>
            <person name="Murat C."/>
            <person name="Riley R."/>
            <person name="Ohm R."/>
            <person name="Sun H."/>
            <person name="Tunlid A."/>
            <person name="Henrissat B."/>
            <person name="Grigoriev I.V."/>
            <person name="Hibbett D.S."/>
            <person name="Martin F."/>
        </authorList>
    </citation>
    <scope>NUCLEOTIDE SEQUENCE [LARGE SCALE GENOMIC DNA]</scope>
    <source>
        <strain evidence="2">UH-Slu-Lm8-n1</strain>
    </source>
</reference>
<accession>A0A0C9Z290</accession>
<dbReference type="OrthoDB" id="2693411at2759"/>
<evidence type="ECO:0000313" key="1">
    <source>
        <dbReference type="EMBL" id="KIK31565.1"/>
    </source>
</evidence>
<gene>
    <name evidence="1" type="ORF">CY34DRAFT_19792</name>
</gene>
<dbReference type="InParanoid" id="A0A0C9Z290"/>
<protein>
    <submittedName>
        <fullName evidence="1">Uncharacterized protein</fullName>
    </submittedName>
</protein>
<keyword evidence="2" id="KW-1185">Reference proteome</keyword>
<dbReference type="AlphaFoldDB" id="A0A0C9Z290"/>
<sequence length="252" mass="29408">MPAARWTTDEQVEWLQERLPQYMTEHQKDKDYSHFWPVLIADWFKQFPEEAATFPSIPADTLSAEQNAAVDEAKTKRKTQLRTWFRWRANASKKNRSLKKETTVFDDALQPRRRAKSEAEIYSDMYYDERIKPLVKAEEEAGNVTSGKRIALGRKFSKELLEDEDEDVKAQIHGLYRQQRKTYEKSAKKNILDDDEEGDCMLDAEGIIRGIDDLPLVCRRFAQLVKKKTGFITSFMFAGPDPRIDWDMTSLS</sequence>
<name>A0A0C9Z290_9AGAM</name>
<dbReference type="EMBL" id="KN836867">
    <property type="protein sequence ID" value="KIK31565.1"/>
    <property type="molecule type" value="Genomic_DNA"/>
</dbReference>
<dbReference type="Proteomes" id="UP000054485">
    <property type="component" value="Unassembled WGS sequence"/>
</dbReference>
<dbReference type="STRING" id="930992.A0A0C9Z290"/>
<proteinExistence type="predicted"/>
<organism evidence="1 2">
    <name type="scientific">Suillus luteus UH-Slu-Lm8-n1</name>
    <dbReference type="NCBI Taxonomy" id="930992"/>
    <lineage>
        <taxon>Eukaryota</taxon>
        <taxon>Fungi</taxon>
        <taxon>Dikarya</taxon>
        <taxon>Basidiomycota</taxon>
        <taxon>Agaricomycotina</taxon>
        <taxon>Agaricomycetes</taxon>
        <taxon>Agaricomycetidae</taxon>
        <taxon>Boletales</taxon>
        <taxon>Suillineae</taxon>
        <taxon>Suillaceae</taxon>
        <taxon>Suillus</taxon>
    </lineage>
</organism>